<dbReference type="InterPro" id="IPR013977">
    <property type="entry name" value="GcvT_C"/>
</dbReference>
<dbReference type="InterPro" id="IPR027266">
    <property type="entry name" value="TrmE/GcvT-like"/>
</dbReference>
<dbReference type="RefSeq" id="WP_263733359.1">
    <property type="nucleotide sequence ID" value="NZ_JAOWKY010000001.1"/>
</dbReference>
<sequence length="404" mass="45464">MKAEKTMQPDPRLHYLTPLRQTPFHARTAAANRLNSWGPWGGYTTVLEYEDLAMEHSAIRNAATVYDLCPMVKYRITGPGAADYLNRLTVRNAARLPVGAVHYTIWCDDAGKILDDGTLFRLGQDDYRLCCQERHLPWLLDSAIGFDVRVVEETEDVAALSLQGPCSYAVLKAAGFEVAELKPFRMVDFVLDGGGLTVSRTGFTGDLGYELWTTPDRALVLWDLLFEAGAPWGIRPIGTQALDLARTEAGFIITNLDFIPAHQAVREDRVRSPFELALDWMIDWDKGHFNGRRALLAERAEGSPWAFVGLDIEGNVSAEHAIIYHDKKHEVGQITAACWSPTVKRNIALAHVRRPYHSAKSANLWVEVYAMRELQYVKLMLKARVCDRPFFNPPRRRATPPGLF</sequence>
<name>A0ABT2ZAC0_9RHOB</name>
<evidence type="ECO:0000313" key="4">
    <source>
        <dbReference type="Proteomes" id="UP001652542"/>
    </source>
</evidence>
<organism evidence="3 4">
    <name type="scientific">Albidovulum marisflavi</name>
    <dbReference type="NCBI Taxonomy" id="2984159"/>
    <lineage>
        <taxon>Bacteria</taxon>
        <taxon>Pseudomonadati</taxon>
        <taxon>Pseudomonadota</taxon>
        <taxon>Alphaproteobacteria</taxon>
        <taxon>Rhodobacterales</taxon>
        <taxon>Paracoccaceae</taxon>
        <taxon>Albidovulum</taxon>
    </lineage>
</organism>
<dbReference type="InterPro" id="IPR028896">
    <property type="entry name" value="GcvT/YgfZ/DmdA"/>
</dbReference>
<evidence type="ECO:0000259" key="2">
    <source>
        <dbReference type="Pfam" id="PF08669"/>
    </source>
</evidence>
<feature type="domain" description="GCVT N-terminal" evidence="1">
    <location>
        <begin position="37"/>
        <end position="286"/>
    </location>
</feature>
<dbReference type="PIRSF" id="PIRSF006487">
    <property type="entry name" value="GcvT"/>
    <property type="match status" value="1"/>
</dbReference>
<dbReference type="SUPFAM" id="SSF103025">
    <property type="entry name" value="Folate-binding domain"/>
    <property type="match status" value="1"/>
</dbReference>
<dbReference type="PANTHER" id="PTHR43757:SF2">
    <property type="entry name" value="AMINOMETHYLTRANSFERASE, MITOCHONDRIAL"/>
    <property type="match status" value="1"/>
</dbReference>
<dbReference type="InterPro" id="IPR029043">
    <property type="entry name" value="GcvT/YgfZ_C"/>
</dbReference>
<protein>
    <submittedName>
        <fullName evidence="3">Aminomethyltransferase family protein</fullName>
    </submittedName>
</protein>
<comment type="caution">
    <text evidence="3">The sequence shown here is derived from an EMBL/GenBank/DDBJ whole genome shotgun (WGS) entry which is preliminary data.</text>
</comment>
<dbReference type="EMBL" id="JAOWKY010000001">
    <property type="protein sequence ID" value="MCV2867721.1"/>
    <property type="molecule type" value="Genomic_DNA"/>
</dbReference>
<feature type="domain" description="Aminomethyltransferase C-terminal" evidence="2">
    <location>
        <begin position="307"/>
        <end position="391"/>
    </location>
</feature>
<dbReference type="SUPFAM" id="SSF101790">
    <property type="entry name" value="Aminomethyltransferase beta-barrel domain"/>
    <property type="match status" value="1"/>
</dbReference>
<dbReference type="InterPro" id="IPR006222">
    <property type="entry name" value="GCVT_N"/>
</dbReference>
<dbReference type="Pfam" id="PF08669">
    <property type="entry name" value="GCV_T_C"/>
    <property type="match status" value="1"/>
</dbReference>
<dbReference type="PANTHER" id="PTHR43757">
    <property type="entry name" value="AMINOMETHYLTRANSFERASE"/>
    <property type="match status" value="1"/>
</dbReference>
<dbReference type="Proteomes" id="UP001652542">
    <property type="component" value="Unassembled WGS sequence"/>
</dbReference>
<dbReference type="Pfam" id="PF01571">
    <property type="entry name" value="GCV_T"/>
    <property type="match status" value="1"/>
</dbReference>
<accession>A0ABT2ZAC0</accession>
<keyword evidence="4" id="KW-1185">Reference proteome</keyword>
<gene>
    <name evidence="3" type="ORF">OEW28_03670</name>
</gene>
<reference evidence="3 4" key="1">
    <citation type="submission" date="2022-10" db="EMBL/GenBank/DDBJ databases">
        <title>Defluviimonas sp. nov., isolated from ocean surface water.</title>
        <authorList>
            <person name="He W."/>
            <person name="Wang L."/>
            <person name="Zhang D.-F."/>
        </authorList>
    </citation>
    <scope>NUCLEOTIDE SEQUENCE [LARGE SCALE GENOMIC DNA]</scope>
    <source>
        <strain evidence="3 4">WL0002</strain>
    </source>
</reference>
<proteinExistence type="predicted"/>
<evidence type="ECO:0000313" key="3">
    <source>
        <dbReference type="EMBL" id="MCV2867721.1"/>
    </source>
</evidence>
<evidence type="ECO:0000259" key="1">
    <source>
        <dbReference type="Pfam" id="PF01571"/>
    </source>
</evidence>
<dbReference type="Gene3D" id="3.30.1360.120">
    <property type="entry name" value="Probable tRNA modification gtpase trme, domain 1"/>
    <property type="match status" value="1"/>
</dbReference>